<accession>A0A9W5AYQ1</accession>
<sequence>MPSPCAKCSTTRSETGAVEPNSAERPPVAAVRIWREGAPMRARYVFSDFGYLSYPALFARFASSQTQ</sequence>
<evidence type="ECO:0000313" key="3">
    <source>
        <dbReference type="Proteomes" id="UP000191933"/>
    </source>
</evidence>
<dbReference type="EMBL" id="FBVY01000003">
    <property type="protein sequence ID" value="CUW86540.1"/>
    <property type="molecule type" value="Genomic_DNA"/>
</dbReference>
<dbReference type="Proteomes" id="UP000191933">
    <property type="component" value="Unassembled WGS sequence"/>
</dbReference>
<protein>
    <submittedName>
        <fullName evidence="2">Uncharacterized protein</fullName>
    </submittedName>
</protein>
<evidence type="ECO:0000313" key="2">
    <source>
        <dbReference type="EMBL" id="CUW86540.1"/>
    </source>
</evidence>
<evidence type="ECO:0000256" key="1">
    <source>
        <dbReference type="SAM" id="MobiDB-lite"/>
    </source>
</evidence>
<feature type="region of interest" description="Disordered" evidence="1">
    <location>
        <begin position="1"/>
        <end position="23"/>
    </location>
</feature>
<keyword evidence="3" id="KW-1185">Reference proteome</keyword>
<name>A0A9W5AYQ1_9HYPH</name>
<proteinExistence type="predicted"/>
<reference evidence="2 3" key="1">
    <citation type="submission" date="2016-01" db="EMBL/GenBank/DDBJ databases">
        <authorList>
            <person name="Regsiter A."/>
            <person name="william w."/>
        </authorList>
    </citation>
    <scope>NUCLEOTIDE SEQUENCE [LARGE SCALE GENOMIC DNA]</scope>
    <source>
        <strain evidence="2 3">CFBP 5494</strain>
    </source>
</reference>
<dbReference type="AlphaFoldDB" id="A0A9W5AYQ1"/>
<organism evidence="2 3">
    <name type="scientific">Agrobacterium genomosp. 2 str. CFBP 5494</name>
    <dbReference type="NCBI Taxonomy" id="1183436"/>
    <lineage>
        <taxon>Bacteria</taxon>
        <taxon>Pseudomonadati</taxon>
        <taxon>Pseudomonadota</taxon>
        <taxon>Alphaproteobacteria</taxon>
        <taxon>Hyphomicrobiales</taxon>
        <taxon>Rhizobiaceae</taxon>
        <taxon>Rhizobium/Agrobacterium group</taxon>
        <taxon>Agrobacterium</taxon>
        <taxon>Agrobacterium tumefaciens complex</taxon>
    </lineage>
</organism>
<gene>
    <name evidence="2" type="ORF">AGR2A_Cc110102</name>
</gene>
<comment type="caution">
    <text evidence="2">The sequence shown here is derived from an EMBL/GenBank/DDBJ whole genome shotgun (WGS) entry which is preliminary data.</text>
</comment>